<keyword evidence="5" id="KW-0479">Metal-binding</keyword>
<evidence type="ECO:0000256" key="5">
    <source>
        <dbReference type="ARBA" id="ARBA00022723"/>
    </source>
</evidence>
<dbReference type="Gene3D" id="3.90.79.10">
    <property type="entry name" value="Nucleoside Triphosphate Pyrophosphohydrolase"/>
    <property type="match status" value="1"/>
</dbReference>
<comment type="catalytic activity">
    <reaction evidence="11">
        <text>8-oxo-GTP + H2O = 8-oxo-GMP + diphosphate + H(+)</text>
        <dbReference type="Rhea" id="RHEA:67616"/>
        <dbReference type="ChEBI" id="CHEBI:15377"/>
        <dbReference type="ChEBI" id="CHEBI:15378"/>
        <dbReference type="ChEBI" id="CHEBI:33019"/>
        <dbReference type="ChEBI" id="CHEBI:143553"/>
        <dbReference type="ChEBI" id="CHEBI:145694"/>
    </reaction>
</comment>
<dbReference type="InterPro" id="IPR000086">
    <property type="entry name" value="NUDIX_hydrolase_dom"/>
</dbReference>
<dbReference type="GO" id="GO:0044716">
    <property type="term" value="F:8-oxo-GDP phosphatase activity"/>
    <property type="evidence" value="ECO:0007669"/>
    <property type="project" value="TreeGrafter"/>
</dbReference>
<dbReference type="GO" id="GO:0006260">
    <property type="term" value="P:DNA replication"/>
    <property type="evidence" value="ECO:0007669"/>
    <property type="project" value="UniProtKB-KW"/>
</dbReference>
<dbReference type="PROSITE" id="PS51462">
    <property type="entry name" value="NUDIX"/>
    <property type="match status" value="1"/>
</dbReference>
<dbReference type="InterPro" id="IPR020084">
    <property type="entry name" value="NUDIX_hydrolase_CS"/>
</dbReference>
<sequence length="127" mass="15432">MSYTKVAIGIILKKNKVYITKSNEIKYNANIWEFPGGKVKENENIIYALKRELLEEVGIIILKFNFFQYKKIFFKKLKLYFFLIKKWKGQAHSKEGYKYSWIFFKKLKFCKFPVFNFIVIKKLKNIY</sequence>
<dbReference type="Pfam" id="PF00293">
    <property type="entry name" value="NUDIX"/>
    <property type="match status" value="1"/>
</dbReference>
<dbReference type="RefSeq" id="WP_158360509.1">
    <property type="nucleotide sequence ID" value="NZ_CP034897.1"/>
</dbReference>
<keyword evidence="9" id="KW-0234">DNA repair</keyword>
<dbReference type="AlphaFoldDB" id="A0A4D6XLD8"/>
<reference evidence="17" key="1">
    <citation type="submission" date="2022-11" db="EMBL/GenBank/DDBJ databases">
        <title>The whole genome sequencing of pests is an important tool to study the evolution of the plant-insect interaction and insecticide resistance.</title>
        <authorList>
            <person name="Kananovich Y."/>
        </authorList>
    </citation>
    <scope>NUCLEOTIDE SEQUENCE</scope>
    <source>
        <strain evidence="17">BSU_Aph_2016</strain>
    </source>
</reference>
<dbReference type="InterPro" id="IPR015797">
    <property type="entry name" value="NUDIX_hydrolase-like_dom_sf"/>
</dbReference>
<dbReference type="SUPFAM" id="SSF55811">
    <property type="entry name" value="Nudix"/>
    <property type="match status" value="1"/>
</dbReference>
<dbReference type="OrthoDB" id="9810648at2"/>
<evidence type="ECO:0000256" key="3">
    <source>
        <dbReference type="ARBA" id="ARBA00022457"/>
    </source>
</evidence>
<dbReference type="EMBL" id="CP113403">
    <property type="protein sequence ID" value="WAI17968.1"/>
    <property type="molecule type" value="Genomic_DNA"/>
</dbReference>
<evidence type="ECO:0000256" key="2">
    <source>
        <dbReference type="ARBA" id="ARBA00005582"/>
    </source>
</evidence>
<evidence type="ECO:0000256" key="10">
    <source>
        <dbReference type="ARBA" id="ARBA00035861"/>
    </source>
</evidence>
<comment type="catalytic activity">
    <reaction evidence="10">
        <text>8-oxo-dGTP + H2O = 8-oxo-dGMP + diphosphate + H(+)</text>
        <dbReference type="Rhea" id="RHEA:31575"/>
        <dbReference type="ChEBI" id="CHEBI:15377"/>
        <dbReference type="ChEBI" id="CHEBI:15378"/>
        <dbReference type="ChEBI" id="CHEBI:33019"/>
        <dbReference type="ChEBI" id="CHEBI:63224"/>
        <dbReference type="ChEBI" id="CHEBI:77896"/>
        <dbReference type="EC" id="3.6.1.55"/>
    </reaction>
</comment>
<evidence type="ECO:0000256" key="16">
    <source>
        <dbReference type="ARBA" id="ARBA00042798"/>
    </source>
</evidence>
<proteinExistence type="inferred from homology"/>
<dbReference type="Proteomes" id="UP001163441">
    <property type="component" value="Chromosome"/>
</dbReference>
<evidence type="ECO:0000256" key="15">
    <source>
        <dbReference type="ARBA" id="ARBA00041979"/>
    </source>
</evidence>
<dbReference type="GO" id="GO:0006281">
    <property type="term" value="P:DNA repair"/>
    <property type="evidence" value="ECO:0007669"/>
    <property type="project" value="UniProtKB-KW"/>
</dbReference>
<keyword evidence="4" id="KW-0235">DNA replication</keyword>
<comment type="cofactor">
    <cofactor evidence="1">
        <name>Mg(2+)</name>
        <dbReference type="ChEBI" id="CHEBI:18420"/>
    </cofactor>
</comment>
<evidence type="ECO:0000256" key="7">
    <source>
        <dbReference type="ARBA" id="ARBA00022801"/>
    </source>
</evidence>
<evidence type="ECO:0000256" key="12">
    <source>
        <dbReference type="ARBA" id="ARBA00038905"/>
    </source>
</evidence>
<dbReference type="PANTHER" id="PTHR47707:SF1">
    <property type="entry name" value="NUDIX HYDROLASE FAMILY PROTEIN"/>
    <property type="match status" value="1"/>
</dbReference>
<gene>
    <name evidence="17" type="ORF">OWM53_01040</name>
</gene>
<evidence type="ECO:0000256" key="4">
    <source>
        <dbReference type="ARBA" id="ARBA00022705"/>
    </source>
</evidence>
<evidence type="ECO:0000313" key="18">
    <source>
        <dbReference type="Proteomes" id="UP001163441"/>
    </source>
</evidence>
<keyword evidence="7" id="KW-0378">Hydrolase</keyword>
<dbReference type="GO" id="GO:0035539">
    <property type="term" value="F:8-oxo-7,8-dihydrodeoxyguanosine triphosphate pyrophosphatase activity"/>
    <property type="evidence" value="ECO:0007669"/>
    <property type="project" value="UniProtKB-EC"/>
</dbReference>
<dbReference type="InterPro" id="IPR047127">
    <property type="entry name" value="MutT-like"/>
</dbReference>
<name>A0A4D6XLD8_9GAMM</name>
<evidence type="ECO:0000256" key="13">
    <source>
        <dbReference type="ARBA" id="ARBA00040794"/>
    </source>
</evidence>
<dbReference type="GO" id="GO:0008413">
    <property type="term" value="F:8-oxo-7,8-dihydroguanosine triphosphate pyrophosphatase activity"/>
    <property type="evidence" value="ECO:0007669"/>
    <property type="project" value="TreeGrafter"/>
</dbReference>
<accession>A0A4D6XLD8</accession>
<dbReference type="GO" id="GO:0046872">
    <property type="term" value="F:metal ion binding"/>
    <property type="evidence" value="ECO:0007669"/>
    <property type="project" value="UniProtKB-KW"/>
</dbReference>
<evidence type="ECO:0000256" key="6">
    <source>
        <dbReference type="ARBA" id="ARBA00022763"/>
    </source>
</evidence>
<protein>
    <recommendedName>
        <fullName evidence="13">8-oxo-dGTP diphosphatase</fullName>
        <ecNumber evidence="12">3.6.1.55</ecNumber>
    </recommendedName>
    <alternativeName>
        <fullName evidence="16">7,8-dihydro-8-oxoguanine-triphosphatase</fullName>
    </alternativeName>
    <alternativeName>
        <fullName evidence="15">Mutator protein MutT</fullName>
    </alternativeName>
    <alternativeName>
        <fullName evidence="14">dGTP pyrophosphohydrolase</fullName>
    </alternativeName>
</protein>
<dbReference type="EC" id="3.6.1.55" evidence="12"/>
<evidence type="ECO:0000256" key="11">
    <source>
        <dbReference type="ARBA" id="ARBA00036904"/>
    </source>
</evidence>
<evidence type="ECO:0000256" key="8">
    <source>
        <dbReference type="ARBA" id="ARBA00022842"/>
    </source>
</evidence>
<dbReference type="PANTHER" id="PTHR47707">
    <property type="entry name" value="8-OXO-DGTP DIPHOSPHATASE"/>
    <property type="match status" value="1"/>
</dbReference>
<evidence type="ECO:0000256" key="9">
    <source>
        <dbReference type="ARBA" id="ARBA00023204"/>
    </source>
</evidence>
<evidence type="ECO:0000313" key="17">
    <source>
        <dbReference type="EMBL" id="WAI17968.1"/>
    </source>
</evidence>
<dbReference type="PROSITE" id="PS00893">
    <property type="entry name" value="NUDIX_BOX"/>
    <property type="match status" value="1"/>
</dbReference>
<organism evidence="17 18">
    <name type="scientific">Buchnera aphidicola</name>
    <name type="common">Aphis craccivora</name>
    <dbReference type="NCBI Taxonomy" id="466616"/>
    <lineage>
        <taxon>Bacteria</taxon>
        <taxon>Pseudomonadati</taxon>
        <taxon>Pseudomonadota</taxon>
        <taxon>Gammaproteobacteria</taxon>
        <taxon>Enterobacterales</taxon>
        <taxon>Erwiniaceae</taxon>
        <taxon>Buchnera</taxon>
    </lineage>
</organism>
<keyword evidence="8" id="KW-0460">Magnesium</keyword>
<keyword evidence="6" id="KW-0227">DNA damage</keyword>
<evidence type="ECO:0000256" key="1">
    <source>
        <dbReference type="ARBA" id="ARBA00001946"/>
    </source>
</evidence>
<comment type="similarity">
    <text evidence="2">Belongs to the Nudix hydrolase family.</text>
</comment>
<evidence type="ECO:0000256" key="14">
    <source>
        <dbReference type="ARBA" id="ARBA00041592"/>
    </source>
</evidence>
<dbReference type="GO" id="GO:0044715">
    <property type="term" value="F:8-oxo-dGDP phosphatase activity"/>
    <property type="evidence" value="ECO:0007669"/>
    <property type="project" value="TreeGrafter"/>
</dbReference>
<keyword evidence="3" id="KW-0515">Mutator protein</keyword>